<dbReference type="InterPro" id="IPR051219">
    <property type="entry name" value="Heterochromatin_chromo-domain"/>
</dbReference>
<dbReference type="Pfam" id="PF01393">
    <property type="entry name" value="Chromo_shadow"/>
    <property type="match status" value="1"/>
</dbReference>
<comment type="caution">
    <text evidence="6">The sequence shown here is derived from an EMBL/GenBank/DDBJ whole genome shotgun (WGS) entry which is preliminary data.</text>
</comment>
<evidence type="ECO:0000259" key="5">
    <source>
        <dbReference type="PROSITE" id="PS50013"/>
    </source>
</evidence>
<dbReference type="InterPro" id="IPR016197">
    <property type="entry name" value="Chromo-like_dom_sf"/>
</dbReference>
<gene>
    <name evidence="6" type="ORF">N7494_012186</name>
</gene>
<dbReference type="InterPro" id="IPR008251">
    <property type="entry name" value="Chromo_shadow_dom"/>
</dbReference>
<evidence type="ECO:0000256" key="4">
    <source>
        <dbReference type="SAM" id="MobiDB-lite"/>
    </source>
</evidence>
<feature type="compositionally biased region" description="Basic and acidic residues" evidence="4">
    <location>
        <begin position="34"/>
        <end position="43"/>
    </location>
</feature>
<dbReference type="Pfam" id="PF00385">
    <property type="entry name" value="Chromo"/>
    <property type="match status" value="1"/>
</dbReference>
<dbReference type="EMBL" id="JAQIZZ010000008">
    <property type="protein sequence ID" value="KAJ5525536.1"/>
    <property type="molecule type" value="Genomic_DNA"/>
</dbReference>
<accession>A0AAD6CL73</accession>
<dbReference type="CDD" id="cd00024">
    <property type="entry name" value="CD_CSD"/>
    <property type="match status" value="1"/>
</dbReference>
<evidence type="ECO:0000313" key="7">
    <source>
        <dbReference type="Proteomes" id="UP001220324"/>
    </source>
</evidence>
<dbReference type="GO" id="GO:0000792">
    <property type="term" value="C:heterochromatin"/>
    <property type="evidence" value="ECO:0007669"/>
    <property type="project" value="UniProtKB-ARBA"/>
</dbReference>
<comment type="subunit">
    <text evidence="2">Component of the NuA4 histone acetyltransferase complex.</text>
</comment>
<name>A0AAD6CL73_9EURO</name>
<dbReference type="PANTHER" id="PTHR22812">
    <property type="entry name" value="CHROMOBOX PROTEIN"/>
    <property type="match status" value="1"/>
</dbReference>
<dbReference type="InterPro" id="IPR000953">
    <property type="entry name" value="Chromo/chromo_shadow_dom"/>
</dbReference>
<dbReference type="PROSITE" id="PS50013">
    <property type="entry name" value="CHROMO_2"/>
    <property type="match status" value="1"/>
</dbReference>
<dbReference type="Gene3D" id="2.40.50.40">
    <property type="match status" value="2"/>
</dbReference>
<proteinExistence type="predicted"/>
<feature type="region of interest" description="Disordered" evidence="4">
    <location>
        <begin position="1"/>
        <end position="43"/>
    </location>
</feature>
<evidence type="ECO:0000256" key="2">
    <source>
        <dbReference type="ARBA" id="ARBA00011353"/>
    </source>
</evidence>
<protein>
    <recommendedName>
        <fullName evidence="5">Chromo domain-containing protein</fullName>
    </recommendedName>
</protein>
<reference evidence="6 7" key="1">
    <citation type="journal article" date="2023" name="IMA Fungus">
        <title>Comparative genomic study of the Penicillium genus elucidates a diverse pangenome and 15 lateral gene transfer events.</title>
        <authorList>
            <person name="Petersen C."/>
            <person name="Sorensen T."/>
            <person name="Nielsen M.R."/>
            <person name="Sondergaard T.E."/>
            <person name="Sorensen J.L."/>
            <person name="Fitzpatrick D.A."/>
            <person name="Frisvad J.C."/>
            <person name="Nielsen K.L."/>
        </authorList>
    </citation>
    <scope>NUCLEOTIDE SEQUENCE [LARGE SCALE GENOMIC DNA]</scope>
    <source>
        <strain evidence="6 7">IBT 35679</strain>
    </source>
</reference>
<evidence type="ECO:0000256" key="1">
    <source>
        <dbReference type="ARBA" id="ARBA00004123"/>
    </source>
</evidence>
<sequence length="242" mass="27384">MPPPVEDSSDEELGDIPFSTAKDGTPDDTPATPDMKEDKKKMTKRIEEDEGVYIVESIATHDFLKGTLLLHVKWKGYDKVEDMTWEPEDNLKDGAQDILAAYYKKIGGRPRKPLPQTPVKAGPGRKRKSMGESKEEPAEAPKTETKRRRKSAAQTTASETPALTEDGSEDDDQINWVPKGKNWDKELDAVDTIIRDPESQGLFVLLLWNNGKKSRVSIETCYEKCPQKMLKFYENHLVFKES</sequence>
<dbReference type="GO" id="GO:0006338">
    <property type="term" value="P:chromatin remodeling"/>
    <property type="evidence" value="ECO:0007669"/>
    <property type="project" value="UniProtKB-ARBA"/>
</dbReference>
<keyword evidence="3" id="KW-0539">Nucleus</keyword>
<dbReference type="InterPro" id="IPR023780">
    <property type="entry name" value="Chromo_domain"/>
</dbReference>
<comment type="subcellular location">
    <subcellularLocation>
        <location evidence="1">Nucleus</location>
    </subcellularLocation>
</comment>
<feature type="region of interest" description="Disordered" evidence="4">
    <location>
        <begin position="108"/>
        <end position="178"/>
    </location>
</feature>
<dbReference type="GO" id="GO:0005634">
    <property type="term" value="C:nucleus"/>
    <property type="evidence" value="ECO:0007669"/>
    <property type="project" value="UniProtKB-SubCell"/>
</dbReference>
<feature type="domain" description="Chromo" evidence="5">
    <location>
        <begin position="53"/>
        <end position="114"/>
    </location>
</feature>
<keyword evidence="7" id="KW-1185">Reference proteome</keyword>
<evidence type="ECO:0000256" key="3">
    <source>
        <dbReference type="ARBA" id="ARBA00023242"/>
    </source>
</evidence>
<organism evidence="6 7">
    <name type="scientific">Penicillium frequentans</name>
    <dbReference type="NCBI Taxonomy" id="3151616"/>
    <lineage>
        <taxon>Eukaryota</taxon>
        <taxon>Fungi</taxon>
        <taxon>Dikarya</taxon>
        <taxon>Ascomycota</taxon>
        <taxon>Pezizomycotina</taxon>
        <taxon>Eurotiomycetes</taxon>
        <taxon>Eurotiomycetidae</taxon>
        <taxon>Eurotiales</taxon>
        <taxon>Aspergillaceae</taxon>
        <taxon>Penicillium</taxon>
    </lineage>
</organism>
<dbReference type="PROSITE" id="PS00598">
    <property type="entry name" value="CHROMO_1"/>
    <property type="match status" value="1"/>
</dbReference>
<dbReference type="SMART" id="SM00300">
    <property type="entry name" value="ChSh"/>
    <property type="match status" value="1"/>
</dbReference>
<feature type="compositionally biased region" description="Polar residues" evidence="4">
    <location>
        <begin position="152"/>
        <end position="161"/>
    </location>
</feature>
<dbReference type="SMART" id="SM00298">
    <property type="entry name" value="CHROMO"/>
    <property type="match status" value="1"/>
</dbReference>
<dbReference type="InterPro" id="IPR023779">
    <property type="entry name" value="Chromodomain_CS"/>
</dbReference>
<dbReference type="Proteomes" id="UP001220324">
    <property type="component" value="Unassembled WGS sequence"/>
</dbReference>
<dbReference type="SUPFAM" id="SSF54160">
    <property type="entry name" value="Chromo domain-like"/>
    <property type="match status" value="2"/>
</dbReference>
<evidence type="ECO:0000313" key="6">
    <source>
        <dbReference type="EMBL" id="KAJ5525536.1"/>
    </source>
</evidence>
<feature type="compositionally biased region" description="Basic and acidic residues" evidence="4">
    <location>
        <begin position="129"/>
        <end position="144"/>
    </location>
</feature>
<dbReference type="AlphaFoldDB" id="A0AAD6CL73"/>